<feature type="domain" description="Proline dehydrogenase" evidence="3">
    <location>
        <begin position="80"/>
        <end position="379"/>
    </location>
</feature>
<dbReference type="SUPFAM" id="SSF51730">
    <property type="entry name" value="FAD-linked oxidoreductase"/>
    <property type="match status" value="1"/>
</dbReference>
<keyword evidence="5" id="KW-1185">Reference proteome</keyword>
<dbReference type="Proteomes" id="UP000230000">
    <property type="component" value="Unassembled WGS sequence"/>
</dbReference>
<gene>
    <name evidence="4" type="ORF">BXY57_1493</name>
</gene>
<dbReference type="GO" id="GO:0004657">
    <property type="term" value="F:proline dehydrogenase activity"/>
    <property type="evidence" value="ECO:0007669"/>
    <property type="project" value="InterPro"/>
</dbReference>
<dbReference type="GO" id="GO:0010133">
    <property type="term" value="P:L-proline catabolic process to L-glutamate"/>
    <property type="evidence" value="ECO:0007669"/>
    <property type="project" value="TreeGrafter"/>
</dbReference>
<dbReference type="Pfam" id="PF01619">
    <property type="entry name" value="Pro_dh"/>
    <property type="match status" value="1"/>
</dbReference>
<sequence length="398" mass="46427">MSVTFQRVSFDDTAAAFSFRDDRELKRIYWLFWLMNLGWLTHLAKYLIPIVIRLHLPVRKWIRNTLYQQFCGGETLEDVMQTAKRLDNAGMHIILDYGVEGKETEEVFEHTCTEYIRMITYASRQSNIPFIAVKMTGLARTQLLEKLHAQHTLTEAEKTEWQKACQRLERIVKEAVQHHIGVMVDAEESWIQSPIDELVMKLMQTYNQQSAVLFQTYQLYRTDRLALLKSHVHQAKENGFILGAKLVRGAYLEKERKRAAEKGYPSPVHANKTATDKDYNEAIQYCMNYLDHVSCCIATHNEKSCQLAIQLMEEKQIASNHPHVYFSQLYGMSDHISFNLSKHGYRVCKYLPYGPLEDVIPYLMRRAQENTSVAGQTSRELRLIKQEIARRKAMPYVH</sequence>
<dbReference type="InterPro" id="IPR002872">
    <property type="entry name" value="Proline_DH_dom"/>
</dbReference>
<dbReference type="AlphaFoldDB" id="A0A2M9CVH7"/>
<accession>A0A2M9CVH7</accession>
<dbReference type="Gene3D" id="3.20.20.220">
    <property type="match status" value="1"/>
</dbReference>
<evidence type="ECO:0000313" key="5">
    <source>
        <dbReference type="Proteomes" id="UP000230000"/>
    </source>
</evidence>
<keyword evidence="2" id="KW-0472">Membrane</keyword>
<dbReference type="RefSeq" id="WP_100314448.1">
    <property type="nucleotide sequence ID" value="NZ_PGFG01000001.1"/>
</dbReference>
<dbReference type="PANTHER" id="PTHR13914:SF0">
    <property type="entry name" value="PROLINE DEHYDROGENASE 1, MITOCHONDRIAL"/>
    <property type="match status" value="1"/>
</dbReference>
<dbReference type="InterPro" id="IPR015659">
    <property type="entry name" value="Proline_oxidase"/>
</dbReference>
<keyword evidence="2" id="KW-1133">Transmembrane helix</keyword>
<organism evidence="4 5">
    <name type="scientific">Thermoflavifilum aggregans</name>
    <dbReference type="NCBI Taxonomy" id="454188"/>
    <lineage>
        <taxon>Bacteria</taxon>
        <taxon>Pseudomonadati</taxon>
        <taxon>Bacteroidota</taxon>
        <taxon>Chitinophagia</taxon>
        <taxon>Chitinophagales</taxon>
        <taxon>Chitinophagaceae</taxon>
        <taxon>Thermoflavifilum</taxon>
    </lineage>
</organism>
<evidence type="ECO:0000256" key="1">
    <source>
        <dbReference type="ARBA" id="ARBA00023002"/>
    </source>
</evidence>
<dbReference type="OrthoDB" id="1401444at2"/>
<evidence type="ECO:0000313" key="4">
    <source>
        <dbReference type="EMBL" id="PJJ75899.1"/>
    </source>
</evidence>
<name>A0A2M9CVH7_9BACT</name>
<keyword evidence="2" id="KW-0812">Transmembrane</keyword>
<dbReference type="InterPro" id="IPR029041">
    <property type="entry name" value="FAD-linked_oxidoreductase-like"/>
</dbReference>
<comment type="caution">
    <text evidence="4">The sequence shown here is derived from an EMBL/GenBank/DDBJ whole genome shotgun (WGS) entry which is preliminary data.</text>
</comment>
<protein>
    <submittedName>
        <fullName evidence="4">L-proline dehydrogenase</fullName>
    </submittedName>
</protein>
<evidence type="ECO:0000259" key="3">
    <source>
        <dbReference type="Pfam" id="PF01619"/>
    </source>
</evidence>
<evidence type="ECO:0000256" key="2">
    <source>
        <dbReference type="SAM" id="Phobius"/>
    </source>
</evidence>
<dbReference type="GO" id="GO:0071949">
    <property type="term" value="F:FAD binding"/>
    <property type="evidence" value="ECO:0007669"/>
    <property type="project" value="TreeGrafter"/>
</dbReference>
<proteinExistence type="predicted"/>
<feature type="transmembrane region" description="Helical" evidence="2">
    <location>
        <begin position="28"/>
        <end position="48"/>
    </location>
</feature>
<dbReference type="PANTHER" id="PTHR13914">
    <property type="entry name" value="PROLINE OXIDASE"/>
    <property type="match status" value="1"/>
</dbReference>
<keyword evidence="1" id="KW-0560">Oxidoreductase</keyword>
<dbReference type="EMBL" id="PGFG01000001">
    <property type="protein sequence ID" value="PJJ75899.1"/>
    <property type="molecule type" value="Genomic_DNA"/>
</dbReference>
<reference evidence="4 5" key="1">
    <citation type="submission" date="2017-11" db="EMBL/GenBank/DDBJ databases">
        <title>Genomic Encyclopedia of Archaeal and Bacterial Type Strains, Phase II (KMG-II): From Individual Species to Whole Genera.</title>
        <authorList>
            <person name="Goeker M."/>
        </authorList>
    </citation>
    <scope>NUCLEOTIDE SEQUENCE [LARGE SCALE GENOMIC DNA]</scope>
    <source>
        <strain evidence="4 5">DSM 27268</strain>
    </source>
</reference>